<dbReference type="InterPro" id="IPR012675">
    <property type="entry name" value="Beta-grasp_dom_sf"/>
</dbReference>
<name>A0ABS5Z719_9GAMM</name>
<reference evidence="1 2" key="1">
    <citation type="submission" date="2021-04" db="EMBL/GenBank/DDBJ databases">
        <authorList>
            <person name="Pira H."/>
            <person name="Risdian C."/>
            <person name="Wink J."/>
        </authorList>
    </citation>
    <scope>NUCLEOTIDE SEQUENCE [LARGE SCALE GENOMIC DNA]</scope>
    <source>
        <strain evidence="1 2">WH53</strain>
    </source>
</reference>
<gene>
    <name evidence="1" type="ORF">KCG35_02100</name>
</gene>
<protein>
    <submittedName>
        <fullName evidence="1">MoaD/ThiS family protein</fullName>
    </submittedName>
</protein>
<proteinExistence type="predicted"/>
<comment type="caution">
    <text evidence="1">The sequence shown here is derived from an EMBL/GenBank/DDBJ whole genome shotgun (WGS) entry which is preliminary data.</text>
</comment>
<accession>A0ABS5Z719</accession>
<dbReference type="RefSeq" id="WP_215818013.1">
    <property type="nucleotide sequence ID" value="NZ_JAGSOY010000003.1"/>
</dbReference>
<dbReference type="EMBL" id="JAGSOY010000003">
    <property type="protein sequence ID" value="MBU2709847.1"/>
    <property type="molecule type" value="Genomic_DNA"/>
</dbReference>
<dbReference type="Proteomes" id="UP000690515">
    <property type="component" value="Unassembled WGS sequence"/>
</dbReference>
<keyword evidence="2" id="KW-1185">Reference proteome</keyword>
<evidence type="ECO:0000313" key="2">
    <source>
        <dbReference type="Proteomes" id="UP000690515"/>
    </source>
</evidence>
<dbReference type="Gene3D" id="3.10.20.30">
    <property type="match status" value="1"/>
</dbReference>
<dbReference type="CDD" id="cd17040">
    <property type="entry name" value="Ubl_MoaD_like"/>
    <property type="match status" value="1"/>
</dbReference>
<evidence type="ECO:0000313" key="1">
    <source>
        <dbReference type="EMBL" id="MBU2709847.1"/>
    </source>
</evidence>
<organism evidence="1 2">
    <name type="scientific">Zooshikella harenae</name>
    <dbReference type="NCBI Taxonomy" id="2827238"/>
    <lineage>
        <taxon>Bacteria</taxon>
        <taxon>Pseudomonadati</taxon>
        <taxon>Pseudomonadota</taxon>
        <taxon>Gammaproteobacteria</taxon>
        <taxon>Oceanospirillales</taxon>
        <taxon>Zooshikellaceae</taxon>
        <taxon>Zooshikella</taxon>
    </lineage>
</organism>
<sequence>MAKVCVALPHHLQLLAHCDAKVYLDIEGEVTQHTILSALEKNYPMLSGTIRDHVTLQRRPRIRFFACGMDISHQPPDKPLPDAIMQGEEPFLIIGAIAGG</sequence>